<dbReference type="InterPro" id="IPR018247">
    <property type="entry name" value="EF_Hand_1_Ca_BS"/>
</dbReference>
<feature type="transmembrane region" description="Helical" evidence="1">
    <location>
        <begin position="359"/>
        <end position="386"/>
    </location>
</feature>
<evidence type="ECO:0000259" key="2">
    <source>
        <dbReference type="PROSITE" id="PS50222"/>
    </source>
</evidence>
<keyword evidence="1" id="KW-1133">Transmembrane helix</keyword>
<dbReference type="InterPro" id="IPR002048">
    <property type="entry name" value="EF_hand_dom"/>
</dbReference>
<organism evidence="3 4">
    <name type="scientific">Kitasatospora arboriphila</name>
    <dbReference type="NCBI Taxonomy" id="258052"/>
    <lineage>
        <taxon>Bacteria</taxon>
        <taxon>Bacillati</taxon>
        <taxon>Actinomycetota</taxon>
        <taxon>Actinomycetes</taxon>
        <taxon>Kitasatosporales</taxon>
        <taxon>Streptomycetaceae</taxon>
        <taxon>Kitasatospora</taxon>
    </lineage>
</organism>
<feature type="domain" description="EF-hand" evidence="2">
    <location>
        <begin position="202"/>
        <end position="226"/>
    </location>
</feature>
<keyword evidence="1" id="KW-0472">Membrane</keyword>
<dbReference type="RefSeq" id="WP_344626612.1">
    <property type="nucleotide sequence ID" value="NZ_BAAALD010000072.1"/>
</dbReference>
<feature type="transmembrane region" description="Helical" evidence="1">
    <location>
        <begin position="407"/>
        <end position="432"/>
    </location>
</feature>
<evidence type="ECO:0000313" key="3">
    <source>
        <dbReference type="EMBL" id="GAA1108177.1"/>
    </source>
</evidence>
<dbReference type="PROSITE" id="PS50222">
    <property type="entry name" value="EF_HAND_2"/>
    <property type="match status" value="1"/>
</dbReference>
<keyword evidence="1" id="KW-0812">Transmembrane</keyword>
<keyword evidence="4" id="KW-1185">Reference proteome</keyword>
<accession>A0ABN1TYZ6</accession>
<reference evidence="3 4" key="1">
    <citation type="journal article" date="2019" name="Int. J. Syst. Evol. Microbiol.">
        <title>The Global Catalogue of Microorganisms (GCM) 10K type strain sequencing project: providing services to taxonomists for standard genome sequencing and annotation.</title>
        <authorList>
            <consortium name="The Broad Institute Genomics Platform"/>
            <consortium name="The Broad Institute Genome Sequencing Center for Infectious Disease"/>
            <person name="Wu L."/>
            <person name="Ma J."/>
        </authorList>
    </citation>
    <scope>NUCLEOTIDE SEQUENCE [LARGE SCALE GENOMIC DNA]</scope>
    <source>
        <strain evidence="3 4">JCM 13002</strain>
    </source>
</reference>
<evidence type="ECO:0000313" key="4">
    <source>
        <dbReference type="Proteomes" id="UP001499987"/>
    </source>
</evidence>
<dbReference type="SUPFAM" id="SSF52129">
    <property type="entry name" value="Caspase-like"/>
    <property type="match status" value="1"/>
</dbReference>
<dbReference type="PROSITE" id="PS00018">
    <property type="entry name" value="EF_HAND_1"/>
    <property type="match status" value="1"/>
</dbReference>
<dbReference type="InterPro" id="IPR011600">
    <property type="entry name" value="Pept_C14_caspase"/>
</dbReference>
<sequence length="522" mass="56044">MAKRALVLAAETYDDSRFAALPGAAYDAERLRDVLGDPAIGGFEVNVLSGASTLEWKIAIEQFFSSATSDDTLLLHLSCHGRKNRRNQLHFITKDSKFDALAATSVEAEFIAARMEESRSRRIILLLDCCYSGAFNRGMRTRGDQEVELKETFEGSGRIVITSSTALQYSYETAHETDLASRVEGQPSVFTSAVVRGLQTGEADLNGDGFISADELYQFISHWVPKQVSDQTPTLSVTSAEGGSLVLARNPRAVALAHQALRSPLGSGTVPPSIQALAVTEAGLLVQESEAKAAELSGKLAVAEAEAARNAGPRARNARALVRMLSLLFGLLGGAIGMWAASFWVAGFTLPNDGGKFPALAICVAVLNMSFLAVGVATAKVGVLGNRALRGLVMEELAGEERTKRKVLWGLLFACTLALPFFAIAAELIWLAPATLRLGGWISHLAGFPVGIPSGWGSTLVVLLETVGGAVAMAVARERTPDEEVIEERGPGYVRRVRYKKFGPFRWTEEHRQGGGSDFDFL</sequence>
<comment type="caution">
    <text evidence="3">The sequence shown here is derived from an EMBL/GenBank/DDBJ whole genome shotgun (WGS) entry which is preliminary data.</text>
</comment>
<name>A0ABN1TYZ6_9ACTN</name>
<dbReference type="NCBIfam" id="NF047832">
    <property type="entry name" value="caspase_w_EACC1"/>
    <property type="match status" value="1"/>
</dbReference>
<dbReference type="Pfam" id="PF00656">
    <property type="entry name" value="Peptidase_C14"/>
    <property type="match status" value="1"/>
</dbReference>
<dbReference type="InterPro" id="IPR029030">
    <property type="entry name" value="Caspase-like_dom_sf"/>
</dbReference>
<evidence type="ECO:0000256" key="1">
    <source>
        <dbReference type="SAM" id="Phobius"/>
    </source>
</evidence>
<dbReference type="EMBL" id="BAAALD010000072">
    <property type="protein sequence ID" value="GAA1108177.1"/>
    <property type="molecule type" value="Genomic_DNA"/>
</dbReference>
<feature type="transmembrane region" description="Helical" evidence="1">
    <location>
        <begin position="452"/>
        <end position="476"/>
    </location>
</feature>
<feature type="transmembrane region" description="Helical" evidence="1">
    <location>
        <begin position="324"/>
        <end position="347"/>
    </location>
</feature>
<dbReference type="Gene3D" id="3.40.50.1460">
    <property type="match status" value="1"/>
</dbReference>
<dbReference type="Proteomes" id="UP001499987">
    <property type="component" value="Unassembled WGS sequence"/>
</dbReference>
<proteinExistence type="predicted"/>
<protein>
    <recommendedName>
        <fullName evidence="2">EF-hand domain-containing protein</fullName>
    </recommendedName>
</protein>
<gene>
    <name evidence="3" type="ORF">GCM10009663_57520</name>
</gene>